<dbReference type="PROSITE" id="PS51007">
    <property type="entry name" value="CYTC"/>
    <property type="match status" value="3"/>
</dbReference>
<evidence type="ECO:0000313" key="7">
    <source>
        <dbReference type="Proteomes" id="UP000672097"/>
    </source>
</evidence>
<dbReference type="Proteomes" id="UP000672097">
    <property type="component" value="Unassembled WGS sequence"/>
</dbReference>
<evidence type="ECO:0000313" key="6">
    <source>
        <dbReference type="EMBL" id="MBQ0937573.1"/>
    </source>
</evidence>
<keyword evidence="1 4" id="KW-0349">Heme</keyword>
<reference evidence="6 7" key="1">
    <citation type="submission" date="2021-04" db="EMBL/GenBank/DDBJ databases">
        <title>The genome sequence of type strain Ideonella paludis KCTC 32238.</title>
        <authorList>
            <person name="Liu Y."/>
        </authorList>
    </citation>
    <scope>NUCLEOTIDE SEQUENCE [LARGE SCALE GENOMIC DNA]</scope>
    <source>
        <strain evidence="6 7">KCTC 32238</strain>
    </source>
</reference>
<dbReference type="RefSeq" id="WP_210811181.1">
    <property type="nucleotide sequence ID" value="NZ_JAGQDG010000009.1"/>
</dbReference>
<accession>A0ABS5E2H1</accession>
<dbReference type="InterPro" id="IPR051459">
    <property type="entry name" value="Cytochrome_c-type_DH"/>
</dbReference>
<keyword evidence="2 4" id="KW-0479">Metal-binding</keyword>
<feature type="domain" description="Cytochrome c" evidence="5">
    <location>
        <begin position="42"/>
        <end position="145"/>
    </location>
</feature>
<keyword evidence="3 4" id="KW-0408">Iron</keyword>
<proteinExistence type="predicted"/>
<dbReference type="InterPro" id="IPR014353">
    <property type="entry name" value="Membr-bd_ADH_cyt_c"/>
</dbReference>
<evidence type="ECO:0000256" key="4">
    <source>
        <dbReference type="PROSITE-ProRule" id="PRU00433"/>
    </source>
</evidence>
<evidence type="ECO:0000256" key="2">
    <source>
        <dbReference type="ARBA" id="ARBA00022723"/>
    </source>
</evidence>
<evidence type="ECO:0000259" key="5">
    <source>
        <dbReference type="PROSITE" id="PS51007"/>
    </source>
</evidence>
<name>A0ABS5E2H1_9BURK</name>
<dbReference type="SUPFAM" id="SSF46626">
    <property type="entry name" value="Cytochrome c"/>
    <property type="match status" value="3"/>
</dbReference>
<feature type="domain" description="Cytochrome c" evidence="5">
    <location>
        <begin position="308"/>
        <end position="396"/>
    </location>
</feature>
<organism evidence="6 7">
    <name type="scientific">Ideonella paludis</name>
    <dbReference type="NCBI Taxonomy" id="1233411"/>
    <lineage>
        <taxon>Bacteria</taxon>
        <taxon>Pseudomonadati</taxon>
        <taxon>Pseudomonadota</taxon>
        <taxon>Betaproteobacteria</taxon>
        <taxon>Burkholderiales</taxon>
        <taxon>Sphaerotilaceae</taxon>
        <taxon>Ideonella</taxon>
    </lineage>
</organism>
<sequence length="415" mass="43175">MLKLAAALGVAAVLGLGALLARELWGGPSRSSAAPAVAADAATLARGAYLARLGNCAGCHTARGGVPLAGGRAIVTPFGTVYSSNLTPDAETGLGAWSAEDFWGALHHGRGRDGRLLLPAFPFTAFTQLTRADSDALYAHLMSQPPVRYTPPPHALRFPYGTQLAQAAWRLLYFTPAQPEVSSAPRTDPVQRGSYLVNGLGHCAACHAPRSALGGPSDSLIGGHMPGEGWWAPPLALAPGPQAAEEWVQLLRTGQSARGSTSGPMAEVVLHSTQHWQVEDLRAAAAYLQTLPPVAPPAASPAAAAPASVLSQGQRLYTTHCADCHGAQGQGAAGAYPPLAGNPTVLQPTAINLMLVVRHGGFAPATQAHPQPYGMPPLDLSDADMAALLSFVRQSWGHQASAVSELEVWRWSSRQ</sequence>
<keyword evidence="7" id="KW-1185">Reference proteome</keyword>
<feature type="domain" description="Cytochrome c" evidence="5">
    <location>
        <begin position="188"/>
        <end position="292"/>
    </location>
</feature>
<dbReference type="PANTHER" id="PTHR35008:SF4">
    <property type="entry name" value="BLL4482 PROTEIN"/>
    <property type="match status" value="1"/>
</dbReference>
<dbReference type="Pfam" id="PF00034">
    <property type="entry name" value="Cytochrom_C"/>
    <property type="match status" value="1"/>
</dbReference>
<gene>
    <name evidence="6" type="ORF">KAK11_19770</name>
</gene>
<dbReference type="EMBL" id="JAGQDG010000009">
    <property type="protein sequence ID" value="MBQ0937573.1"/>
    <property type="molecule type" value="Genomic_DNA"/>
</dbReference>
<evidence type="ECO:0000256" key="3">
    <source>
        <dbReference type="ARBA" id="ARBA00023004"/>
    </source>
</evidence>
<dbReference type="Gene3D" id="1.10.760.10">
    <property type="entry name" value="Cytochrome c-like domain"/>
    <property type="match status" value="2"/>
</dbReference>
<comment type="caution">
    <text evidence="6">The sequence shown here is derived from an EMBL/GenBank/DDBJ whole genome shotgun (WGS) entry which is preliminary data.</text>
</comment>
<dbReference type="InterPro" id="IPR009056">
    <property type="entry name" value="Cyt_c-like_dom"/>
</dbReference>
<evidence type="ECO:0000256" key="1">
    <source>
        <dbReference type="ARBA" id="ARBA00022617"/>
    </source>
</evidence>
<dbReference type="PIRSF" id="PIRSF000018">
    <property type="entry name" value="Mb_ADH_cyt_c"/>
    <property type="match status" value="1"/>
</dbReference>
<protein>
    <submittedName>
        <fullName evidence="6">Cytochrome c</fullName>
    </submittedName>
</protein>
<dbReference type="InterPro" id="IPR036909">
    <property type="entry name" value="Cyt_c-like_dom_sf"/>
</dbReference>
<dbReference type="PANTHER" id="PTHR35008">
    <property type="entry name" value="BLL4482 PROTEIN-RELATED"/>
    <property type="match status" value="1"/>
</dbReference>